<dbReference type="RefSeq" id="WP_085325372.1">
    <property type="nucleotide sequence ID" value="NZ_NCXP01000013.1"/>
</dbReference>
<dbReference type="STRING" id="1430326.B8W66_12695"/>
<evidence type="ECO:0000256" key="2">
    <source>
        <dbReference type="ARBA" id="ARBA00022691"/>
    </source>
</evidence>
<comment type="catalytic activity">
    <reaction evidence="8">
        <text>arsenic triglutathione + 3 [thioredoxin]-dithiol + 3 S-adenosyl-L-methionine = trimethylarsine + 3 [thioredoxin]-disulfide + 3 glutathione + 3 S-adenosyl-L-homocysteine + 3 H(+)</text>
        <dbReference type="Rhea" id="RHEA:69432"/>
        <dbReference type="Rhea" id="RHEA-COMP:10698"/>
        <dbReference type="Rhea" id="RHEA-COMP:10700"/>
        <dbReference type="ChEBI" id="CHEBI:15378"/>
        <dbReference type="ChEBI" id="CHEBI:27130"/>
        <dbReference type="ChEBI" id="CHEBI:29950"/>
        <dbReference type="ChEBI" id="CHEBI:50058"/>
        <dbReference type="ChEBI" id="CHEBI:57856"/>
        <dbReference type="ChEBI" id="CHEBI:57925"/>
        <dbReference type="ChEBI" id="CHEBI:59789"/>
        <dbReference type="ChEBI" id="CHEBI:183640"/>
        <dbReference type="EC" id="2.1.1.137"/>
    </reaction>
</comment>
<evidence type="ECO:0000313" key="10">
    <source>
        <dbReference type="EMBL" id="OSC40538.1"/>
    </source>
</evidence>
<dbReference type="PANTHER" id="PTHR43675:SF8">
    <property type="entry name" value="ARSENITE METHYLTRANSFERASE"/>
    <property type="match status" value="1"/>
</dbReference>
<proteinExistence type="inferred from homology"/>
<evidence type="ECO:0000256" key="7">
    <source>
        <dbReference type="ARBA" id="ARBA00047943"/>
    </source>
</evidence>
<evidence type="ECO:0000256" key="4">
    <source>
        <dbReference type="ARBA" id="ARBA00034521"/>
    </source>
</evidence>
<keyword evidence="1" id="KW-0808">Transferase</keyword>
<keyword evidence="11" id="KW-1185">Reference proteome</keyword>
<dbReference type="SUPFAM" id="SSF53335">
    <property type="entry name" value="S-adenosyl-L-methionine-dependent methyltransferases"/>
    <property type="match status" value="1"/>
</dbReference>
<comment type="catalytic activity">
    <reaction evidence="7">
        <text>arsenic triglutathione + 2 [thioredoxin]-dithiol + 2 S-adenosyl-L-methionine + H2O = dimethylarsinous acid + 2 [thioredoxin]-disulfide + 3 glutathione + 2 S-adenosyl-L-homocysteine + 2 H(+)</text>
        <dbReference type="Rhea" id="RHEA:69464"/>
        <dbReference type="Rhea" id="RHEA-COMP:10698"/>
        <dbReference type="Rhea" id="RHEA-COMP:10700"/>
        <dbReference type="ChEBI" id="CHEBI:15377"/>
        <dbReference type="ChEBI" id="CHEBI:15378"/>
        <dbReference type="ChEBI" id="CHEBI:23808"/>
        <dbReference type="ChEBI" id="CHEBI:29950"/>
        <dbReference type="ChEBI" id="CHEBI:50058"/>
        <dbReference type="ChEBI" id="CHEBI:57856"/>
        <dbReference type="ChEBI" id="CHEBI:57925"/>
        <dbReference type="ChEBI" id="CHEBI:59789"/>
        <dbReference type="ChEBI" id="CHEBI:183640"/>
        <dbReference type="EC" id="2.1.1.137"/>
    </reaction>
</comment>
<keyword evidence="2" id="KW-0949">S-adenosyl-L-methionine</keyword>
<comment type="catalytic activity">
    <reaction evidence="6">
        <text>arsenic triglutathione + [thioredoxin]-dithiol + S-adenosyl-L-methionine + 2 H2O = methylarsonous acid + [thioredoxin]-disulfide + 3 glutathione + S-adenosyl-L-homocysteine + H(+)</text>
        <dbReference type="Rhea" id="RHEA:69460"/>
        <dbReference type="Rhea" id="RHEA-COMP:10698"/>
        <dbReference type="Rhea" id="RHEA-COMP:10700"/>
        <dbReference type="ChEBI" id="CHEBI:15377"/>
        <dbReference type="ChEBI" id="CHEBI:15378"/>
        <dbReference type="ChEBI" id="CHEBI:17826"/>
        <dbReference type="ChEBI" id="CHEBI:29950"/>
        <dbReference type="ChEBI" id="CHEBI:50058"/>
        <dbReference type="ChEBI" id="CHEBI:57856"/>
        <dbReference type="ChEBI" id="CHEBI:57925"/>
        <dbReference type="ChEBI" id="CHEBI:59789"/>
        <dbReference type="ChEBI" id="CHEBI:183640"/>
        <dbReference type="EC" id="2.1.1.137"/>
    </reaction>
</comment>
<accession>A0A1X2LUB1</accession>
<dbReference type="EC" id="2.1.1.137" evidence="4"/>
<dbReference type="InterPro" id="IPR025714">
    <property type="entry name" value="Methyltranfer_dom"/>
</dbReference>
<evidence type="ECO:0000256" key="5">
    <source>
        <dbReference type="ARBA" id="ARBA00034545"/>
    </source>
</evidence>
<dbReference type="GO" id="GO:0030791">
    <property type="term" value="F:arsenite methyltransferase activity"/>
    <property type="evidence" value="ECO:0007669"/>
    <property type="project" value="UniProtKB-EC"/>
</dbReference>
<dbReference type="AlphaFoldDB" id="A0A1X2LUB1"/>
<evidence type="ECO:0000256" key="6">
    <source>
        <dbReference type="ARBA" id="ARBA00047941"/>
    </source>
</evidence>
<comment type="similarity">
    <text evidence="3">Belongs to the methyltransferase superfamily. Arsenite methyltransferase family.</text>
</comment>
<evidence type="ECO:0000256" key="1">
    <source>
        <dbReference type="ARBA" id="ARBA00022679"/>
    </source>
</evidence>
<dbReference type="Proteomes" id="UP000193247">
    <property type="component" value="Unassembled WGS sequence"/>
</dbReference>
<dbReference type="InterPro" id="IPR026669">
    <property type="entry name" value="Arsenite_MeTrfase-like"/>
</dbReference>
<dbReference type="PANTHER" id="PTHR43675">
    <property type="entry name" value="ARSENITE METHYLTRANSFERASE"/>
    <property type="match status" value="1"/>
</dbReference>
<dbReference type="EMBL" id="NCXP01000013">
    <property type="protein sequence ID" value="OSC40538.1"/>
    <property type="molecule type" value="Genomic_DNA"/>
</dbReference>
<reference evidence="10 11" key="1">
    <citation type="submission" date="2017-04" db="EMBL/GenBank/DDBJ databases">
        <title>The new phylogeny of genus Mycobacterium.</title>
        <authorList>
            <person name="Tortoli E."/>
            <person name="Trovato A."/>
            <person name="Cirillo D.M."/>
        </authorList>
    </citation>
    <scope>NUCLEOTIDE SEQUENCE [LARGE SCALE GENOMIC DNA]</scope>
    <source>
        <strain evidence="10 11">TBL 1200985</strain>
    </source>
</reference>
<dbReference type="InterPro" id="IPR029063">
    <property type="entry name" value="SAM-dependent_MTases_sf"/>
</dbReference>
<protein>
    <recommendedName>
        <fullName evidence="5">Arsenite methyltransferase</fullName>
        <ecNumber evidence="4">2.1.1.137</ecNumber>
    </recommendedName>
</protein>
<dbReference type="Gene3D" id="3.40.50.150">
    <property type="entry name" value="Vaccinia Virus protein VP39"/>
    <property type="match status" value="1"/>
</dbReference>
<evidence type="ECO:0000256" key="8">
    <source>
        <dbReference type="ARBA" id="ARBA00048428"/>
    </source>
</evidence>
<evidence type="ECO:0000256" key="3">
    <source>
        <dbReference type="ARBA" id="ARBA00034487"/>
    </source>
</evidence>
<organism evidence="10 11">
    <name type="scientific">Mycobacterium decipiens</name>
    <dbReference type="NCBI Taxonomy" id="1430326"/>
    <lineage>
        <taxon>Bacteria</taxon>
        <taxon>Bacillati</taxon>
        <taxon>Actinomycetota</taxon>
        <taxon>Actinomycetes</taxon>
        <taxon>Mycobacteriales</taxon>
        <taxon>Mycobacteriaceae</taxon>
        <taxon>Mycobacterium</taxon>
    </lineage>
</organism>
<gene>
    <name evidence="10" type="ORF">B8W66_12695</name>
</gene>
<comment type="caution">
    <text evidence="10">The sequence shown here is derived from an EMBL/GenBank/DDBJ whole genome shotgun (WGS) entry which is preliminary data.</text>
</comment>
<dbReference type="CDD" id="cd02440">
    <property type="entry name" value="AdoMet_MTases"/>
    <property type="match status" value="1"/>
</dbReference>
<name>A0A1X2LUB1_9MYCO</name>
<sequence>MTSSDIHENVRAYYREAARTGAKELAADGRWGASRYDDDTLARVPSAAADLSMGCGNPHAVVDLQPGETVLDLGSGAGLDVILSARRVGPTGRAYGIDFLDEMLHIARANAAEAGVTNAQFLHGMIENIPLADESVDVVISNCVINLAPDKVPVFAEIARVLRPGGRVAIFDVVAEDGLDRVTDASTDGNQWANCGAGALHHSAYLRVLAAAGLVEPSIQYTHNTGPGRHGAIVRARRP</sequence>
<evidence type="ECO:0000259" key="9">
    <source>
        <dbReference type="Pfam" id="PF13847"/>
    </source>
</evidence>
<evidence type="ECO:0000313" key="11">
    <source>
        <dbReference type="Proteomes" id="UP000193247"/>
    </source>
</evidence>
<feature type="domain" description="Methyltransferase" evidence="9">
    <location>
        <begin position="65"/>
        <end position="213"/>
    </location>
</feature>
<dbReference type="Pfam" id="PF13847">
    <property type="entry name" value="Methyltransf_31"/>
    <property type="match status" value="1"/>
</dbReference>
<dbReference type="OrthoDB" id="9808140at2"/>